<feature type="domain" description="Beta-lactamase-related" evidence="2">
    <location>
        <begin position="38"/>
        <end position="352"/>
    </location>
</feature>
<keyword evidence="4" id="KW-1185">Reference proteome</keyword>
<dbReference type="InterPro" id="IPR050491">
    <property type="entry name" value="AmpC-like"/>
</dbReference>
<dbReference type="InterPro" id="IPR001466">
    <property type="entry name" value="Beta-lactam-related"/>
</dbReference>
<feature type="signal peptide" evidence="1">
    <location>
        <begin position="1"/>
        <end position="17"/>
    </location>
</feature>
<keyword evidence="1" id="KW-0732">Signal</keyword>
<gene>
    <name evidence="3" type="ORF">Lysil_1568</name>
</gene>
<name>A0A2K1PX67_9GAMM</name>
<accession>A0A2K1PX67</accession>
<dbReference type="Pfam" id="PF00144">
    <property type="entry name" value="Beta-lactamase"/>
    <property type="match status" value="1"/>
</dbReference>
<dbReference type="AlphaFoldDB" id="A0A2K1PX67"/>
<comment type="caution">
    <text evidence="3">The sequence shown here is derived from an EMBL/GenBank/DDBJ whole genome shotgun (WGS) entry which is preliminary data.</text>
</comment>
<dbReference type="InterPro" id="IPR012338">
    <property type="entry name" value="Beta-lactam/transpept-like"/>
</dbReference>
<feature type="chain" id="PRO_5014370648" evidence="1">
    <location>
        <begin position="18"/>
        <end position="377"/>
    </location>
</feature>
<proteinExistence type="predicted"/>
<evidence type="ECO:0000313" key="3">
    <source>
        <dbReference type="EMBL" id="PNS07392.1"/>
    </source>
</evidence>
<dbReference type="PANTHER" id="PTHR46825">
    <property type="entry name" value="D-ALANYL-D-ALANINE-CARBOXYPEPTIDASE/ENDOPEPTIDASE AMPH"/>
    <property type="match status" value="1"/>
</dbReference>
<dbReference type="PANTHER" id="PTHR46825:SF9">
    <property type="entry name" value="BETA-LACTAMASE-RELATED DOMAIN-CONTAINING PROTEIN"/>
    <property type="match status" value="1"/>
</dbReference>
<dbReference type="Gene3D" id="3.40.710.10">
    <property type="entry name" value="DD-peptidase/beta-lactamase superfamily"/>
    <property type="match status" value="1"/>
</dbReference>
<organism evidence="3 4">
    <name type="scientific">Solilutibacter silvestris</name>
    <dbReference type="NCBI Taxonomy" id="1645665"/>
    <lineage>
        <taxon>Bacteria</taxon>
        <taxon>Pseudomonadati</taxon>
        <taxon>Pseudomonadota</taxon>
        <taxon>Gammaproteobacteria</taxon>
        <taxon>Lysobacterales</taxon>
        <taxon>Lysobacteraceae</taxon>
        <taxon>Solilutibacter</taxon>
    </lineage>
</organism>
<dbReference type="SUPFAM" id="SSF56601">
    <property type="entry name" value="beta-lactamase/transpeptidase-like"/>
    <property type="match status" value="1"/>
</dbReference>
<dbReference type="RefSeq" id="WP_240600585.1">
    <property type="nucleotide sequence ID" value="NZ_NPZB01000002.1"/>
</dbReference>
<protein>
    <submittedName>
        <fullName evidence="3">Beta-lactamase class C and other penicillin binding protein</fullName>
    </submittedName>
</protein>
<evidence type="ECO:0000313" key="4">
    <source>
        <dbReference type="Proteomes" id="UP000236220"/>
    </source>
</evidence>
<dbReference type="Proteomes" id="UP000236220">
    <property type="component" value="Unassembled WGS sequence"/>
</dbReference>
<evidence type="ECO:0000256" key="1">
    <source>
        <dbReference type="SAM" id="SignalP"/>
    </source>
</evidence>
<evidence type="ECO:0000259" key="2">
    <source>
        <dbReference type="Pfam" id="PF00144"/>
    </source>
</evidence>
<reference evidence="3 4" key="1">
    <citation type="submission" date="2017-08" db="EMBL/GenBank/DDBJ databases">
        <title>Lysobacter sylvestris genome.</title>
        <authorList>
            <person name="Zhang D.-C."/>
            <person name="Albuquerque L."/>
            <person name="Franca L."/>
            <person name="Froufe H.J.C."/>
            <person name="Barroso C."/>
            <person name="Egas C."/>
            <person name="Da Costa M."/>
            <person name="Margesin R."/>
        </authorList>
    </citation>
    <scope>NUCLEOTIDE SEQUENCE [LARGE SCALE GENOMIC DNA]</scope>
    <source>
        <strain evidence="3 4">AM20-91</strain>
    </source>
</reference>
<sequence length="377" mass="40311">MTMLGRTLPLLFLAGCAATGGGSAPSGSKLSQPQAAAVDTAVAEGMRRDGTVGMAIGVIENDRIVYLKGYGDADREAHVPVTTRTMFRWASVSKPVAAIAAMQLVEQGKLDLDADVRGYVPEFPDKGVKITTRQLLGHQGGIVHYDNGPVVPTVKTYAQAHPFADVVVALDAFKDSPLVNAPGTKFNYTTHGFMLVAAVVQRAGGEPFAQQVRERIIEPLHLTTMQPDYQWIAIPDRATGYVKQDGAVARSTDTDVSWKLGGGGYISDIGDFAGFAKGVLDGRLVSAATQTAMWTPQKTADGKATGYGLGFDVSNEGGRLRIAHSGSQEKTRTWLAIWPQEKRGIVIMTNSEWVDPKKYATPVLEAIEALDATHAAR</sequence>
<dbReference type="EMBL" id="NPZB01000002">
    <property type="protein sequence ID" value="PNS07392.1"/>
    <property type="molecule type" value="Genomic_DNA"/>
</dbReference>